<dbReference type="EMBL" id="VSSQ01019436">
    <property type="protein sequence ID" value="MPM63477.1"/>
    <property type="molecule type" value="Genomic_DNA"/>
</dbReference>
<sequence>MAEGINLLPSQAKFQAKRMILKNKISSFMWIFGGGWVLLLLIVLGGFLISQLVVSQINKKYQTGLDQYKTMLSNMIINQQVKYQAKVVGQVLSERFEYGSSIEKVKSLFSSDLIKVEDVQIEDKKKFIVKGMIINGQQVNEIEQIVTSINNGEIEGFLKSSLKDIRVESGVWFFKMGVEIE</sequence>
<gene>
    <name evidence="2" type="ORF">SDC9_110357</name>
</gene>
<protein>
    <submittedName>
        <fullName evidence="2">Uncharacterized protein</fullName>
    </submittedName>
</protein>
<comment type="caution">
    <text evidence="2">The sequence shown here is derived from an EMBL/GenBank/DDBJ whole genome shotgun (WGS) entry which is preliminary data.</text>
</comment>
<name>A0A645BDR2_9ZZZZ</name>
<feature type="transmembrane region" description="Helical" evidence="1">
    <location>
        <begin position="27"/>
        <end position="49"/>
    </location>
</feature>
<keyword evidence="1" id="KW-0472">Membrane</keyword>
<evidence type="ECO:0000313" key="2">
    <source>
        <dbReference type="EMBL" id="MPM63477.1"/>
    </source>
</evidence>
<organism evidence="2">
    <name type="scientific">bioreactor metagenome</name>
    <dbReference type="NCBI Taxonomy" id="1076179"/>
    <lineage>
        <taxon>unclassified sequences</taxon>
        <taxon>metagenomes</taxon>
        <taxon>ecological metagenomes</taxon>
    </lineage>
</organism>
<accession>A0A645BDR2</accession>
<reference evidence="2" key="1">
    <citation type="submission" date="2019-08" db="EMBL/GenBank/DDBJ databases">
        <authorList>
            <person name="Kucharzyk K."/>
            <person name="Murdoch R.W."/>
            <person name="Higgins S."/>
            <person name="Loffler F."/>
        </authorList>
    </citation>
    <scope>NUCLEOTIDE SEQUENCE</scope>
</reference>
<keyword evidence="1" id="KW-1133">Transmembrane helix</keyword>
<evidence type="ECO:0000256" key="1">
    <source>
        <dbReference type="SAM" id="Phobius"/>
    </source>
</evidence>
<dbReference type="AlphaFoldDB" id="A0A645BDR2"/>
<keyword evidence="1" id="KW-0812">Transmembrane</keyword>
<proteinExistence type="predicted"/>